<sequence>MKDEDGELHNVMLFAAKDDPNRYPMWITGSFSGGGCGVETDTEAGLFTPLMVATSWQGRLDRIVRRRLGLAVQDQQDAEREAAERPTAARKKIQ</sequence>
<evidence type="ECO:0000256" key="1">
    <source>
        <dbReference type="SAM" id="MobiDB-lite"/>
    </source>
</evidence>
<dbReference type="Proteomes" id="UP000440732">
    <property type="component" value="Unassembled WGS sequence"/>
</dbReference>
<evidence type="ECO:0000313" key="5">
    <source>
        <dbReference type="Proteomes" id="UP000440732"/>
    </source>
</evidence>
<dbReference type="Proteomes" id="UP000429523">
    <property type="component" value="Unassembled WGS sequence"/>
</dbReference>
<accession>A0A6A3F2E8</accession>
<reference evidence="4 5" key="1">
    <citation type="submission" date="2018-08" db="EMBL/GenBank/DDBJ databases">
        <title>Genomic investigation of the strawberry pathogen Phytophthora fragariae indicates pathogenicity is determined by transcriptional variation in three key races.</title>
        <authorList>
            <person name="Adams T.M."/>
            <person name="Armitage A.D."/>
            <person name="Sobczyk M.K."/>
            <person name="Bates H.J."/>
            <person name="Dunwell J.M."/>
            <person name="Nellist C.F."/>
            <person name="Harrison R.J."/>
        </authorList>
    </citation>
    <scope>NUCLEOTIDE SEQUENCE [LARGE SCALE GENOMIC DNA]</scope>
    <source>
        <strain evidence="3 5">NOV-5</strain>
        <strain evidence="2 4">NOV-9</strain>
    </source>
</reference>
<protein>
    <submittedName>
        <fullName evidence="2">Uncharacterized protein</fullName>
    </submittedName>
</protein>
<dbReference type="EMBL" id="QXGF01000607">
    <property type="protein sequence ID" value="KAE8937840.1"/>
    <property type="molecule type" value="Genomic_DNA"/>
</dbReference>
<feature type="region of interest" description="Disordered" evidence="1">
    <location>
        <begin position="72"/>
        <end position="94"/>
    </location>
</feature>
<comment type="caution">
    <text evidence="2">The sequence shown here is derived from an EMBL/GenBank/DDBJ whole genome shotgun (WGS) entry which is preliminary data.</text>
</comment>
<organism evidence="2 4">
    <name type="scientific">Phytophthora fragariae</name>
    <dbReference type="NCBI Taxonomy" id="53985"/>
    <lineage>
        <taxon>Eukaryota</taxon>
        <taxon>Sar</taxon>
        <taxon>Stramenopiles</taxon>
        <taxon>Oomycota</taxon>
        <taxon>Peronosporomycetes</taxon>
        <taxon>Peronosporales</taxon>
        <taxon>Peronosporaceae</taxon>
        <taxon>Phytophthora</taxon>
    </lineage>
</organism>
<dbReference type="AlphaFoldDB" id="A0A6A3F2E8"/>
<evidence type="ECO:0000313" key="3">
    <source>
        <dbReference type="EMBL" id="KAE9094424.1"/>
    </source>
</evidence>
<evidence type="ECO:0000313" key="2">
    <source>
        <dbReference type="EMBL" id="KAE8937840.1"/>
    </source>
</evidence>
<evidence type="ECO:0000313" key="4">
    <source>
        <dbReference type="Proteomes" id="UP000429523"/>
    </source>
</evidence>
<name>A0A6A3F2E8_9STRA</name>
<proteinExistence type="predicted"/>
<dbReference type="EMBL" id="QXGA01002628">
    <property type="protein sequence ID" value="KAE9094424.1"/>
    <property type="molecule type" value="Genomic_DNA"/>
</dbReference>
<gene>
    <name evidence="3" type="ORF">PF006_g24220</name>
    <name evidence="2" type="ORF">PF009_g12266</name>
</gene>